<keyword evidence="7 9" id="KW-0482">Metalloprotease</keyword>
<feature type="site" description="Transition state stabilizer" evidence="9">
    <location>
        <position position="72"/>
    </location>
</feature>
<dbReference type="EMBL" id="CP119078">
    <property type="protein sequence ID" value="WED42523.1"/>
    <property type="molecule type" value="Genomic_DNA"/>
</dbReference>
<evidence type="ECO:0000256" key="9">
    <source>
        <dbReference type="HAMAP-Rule" id="MF_01924"/>
    </source>
</evidence>
<dbReference type="Proteomes" id="UP001222087">
    <property type="component" value="Chromosome"/>
</dbReference>
<keyword evidence="3 9" id="KW-0479">Metal-binding</keyword>
<organism evidence="10 11">
    <name type="scientific">Legionella cardiaca</name>
    <dbReference type="NCBI Taxonomy" id="1071983"/>
    <lineage>
        <taxon>Bacteria</taxon>
        <taxon>Pseudomonadati</taxon>
        <taxon>Pseudomonadota</taxon>
        <taxon>Gammaproteobacteria</taxon>
        <taxon>Legionellales</taxon>
        <taxon>Legionellaceae</taxon>
        <taxon>Legionella</taxon>
    </lineage>
</organism>
<reference evidence="10 11" key="1">
    <citation type="submission" date="2023-02" db="EMBL/GenBank/DDBJ databases">
        <title>Genome Sequence of L. cardiaca H63T.</title>
        <authorList>
            <person name="Lopez A.E."/>
            <person name="Cianciotto N.P."/>
        </authorList>
    </citation>
    <scope>NUCLEOTIDE SEQUENCE [LARGE SCALE GENOMIC DNA]</scope>
    <source>
        <strain evidence="10 11">H63</strain>
    </source>
</reference>
<dbReference type="Gene3D" id="3.30.1380.10">
    <property type="match status" value="1"/>
</dbReference>
<gene>
    <name evidence="9" type="primary">ddpX</name>
    <name evidence="10" type="ORF">PXX05_11465</name>
</gene>
<keyword evidence="2 9" id="KW-0645">Protease</keyword>
<feature type="binding site" evidence="9">
    <location>
        <position position="197"/>
    </location>
    <ligand>
        <name>Zn(2+)</name>
        <dbReference type="ChEBI" id="CHEBI:29105"/>
        <note>catalytic</note>
    </ligand>
</feature>
<evidence type="ECO:0000256" key="6">
    <source>
        <dbReference type="ARBA" id="ARBA00022997"/>
    </source>
</evidence>
<dbReference type="Pfam" id="PF01427">
    <property type="entry name" value="Peptidase_M15"/>
    <property type="match status" value="1"/>
</dbReference>
<evidence type="ECO:0000256" key="8">
    <source>
        <dbReference type="ARBA" id="ARBA00023316"/>
    </source>
</evidence>
<keyword evidence="11" id="KW-1185">Reference proteome</keyword>
<feature type="binding site" evidence="9">
    <location>
        <position position="129"/>
    </location>
    <ligand>
        <name>Zn(2+)</name>
        <dbReference type="ChEBI" id="CHEBI:29105"/>
        <note>catalytic</note>
    </ligand>
</feature>
<dbReference type="HAMAP" id="MF_01924">
    <property type="entry name" value="A_A_dipeptidase"/>
    <property type="match status" value="1"/>
</dbReference>
<evidence type="ECO:0000256" key="5">
    <source>
        <dbReference type="ARBA" id="ARBA00022833"/>
    </source>
</evidence>
<dbReference type="InterPro" id="IPR000755">
    <property type="entry name" value="A_A_dipeptidase"/>
</dbReference>
<comment type="cofactor">
    <cofactor evidence="9">
        <name>Zn(2+)</name>
        <dbReference type="ChEBI" id="CHEBI:29105"/>
    </cofactor>
    <text evidence="9">Binds 1 zinc ion per subunit.</text>
</comment>
<proteinExistence type="inferred from homology"/>
<keyword evidence="4 9" id="KW-0378">Hydrolase</keyword>
<dbReference type="EC" id="3.4.13.22" evidence="9"/>
<feature type="active site" description="Proton donor/acceptor" evidence="9">
    <location>
        <position position="194"/>
    </location>
</feature>
<keyword evidence="5 9" id="KW-0862">Zinc</keyword>
<sequence length="230" mass="26712">MLSEKEFLATDYEIVEFTNQIHSRIQVRPIYFEQGFSPYPLIFGRRAVLDALLQALNKLPASYGFLIWDVYRPREVQQKLFNWMSEEIRKKLPHLTLQEHEAEVLKYVAAPASVGDSYCSPHLSGGAIDLTLYDLSSGEVLDMGTPFDDCSEQAHRDYFNLKPELLSSEKIIKERRDCLRAAMESAHFTSYRYEWWHFDIGNLFWANIMEQEAVFGPLFGDEEWPSLVGE</sequence>
<dbReference type="InterPro" id="IPR009045">
    <property type="entry name" value="Zn_M74/Hedgehog-like"/>
</dbReference>
<evidence type="ECO:0000256" key="2">
    <source>
        <dbReference type="ARBA" id="ARBA00022670"/>
    </source>
</evidence>
<evidence type="ECO:0000256" key="3">
    <source>
        <dbReference type="ARBA" id="ARBA00022723"/>
    </source>
</evidence>
<comment type="function">
    <text evidence="9">Catalyzes hydrolysis of the D-alanyl-D-alanine dipeptide.</text>
</comment>
<evidence type="ECO:0000256" key="1">
    <source>
        <dbReference type="ARBA" id="ARBA00001362"/>
    </source>
</evidence>
<comment type="similarity">
    <text evidence="9">Belongs to the peptidase M15D family.</text>
</comment>
<feature type="binding site" evidence="9">
    <location>
        <position position="122"/>
    </location>
    <ligand>
        <name>Zn(2+)</name>
        <dbReference type="ChEBI" id="CHEBI:29105"/>
        <note>catalytic</note>
    </ligand>
</feature>
<evidence type="ECO:0000313" key="10">
    <source>
        <dbReference type="EMBL" id="WED42523.1"/>
    </source>
</evidence>
<accession>A0ABY8APS2</accession>
<dbReference type="PANTHER" id="PTHR43126">
    <property type="entry name" value="D-ALANYL-D-ALANINE DIPEPTIDASE"/>
    <property type="match status" value="1"/>
</dbReference>
<name>A0ABY8APS2_9GAMM</name>
<evidence type="ECO:0000313" key="11">
    <source>
        <dbReference type="Proteomes" id="UP001222087"/>
    </source>
</evidence>
<keyword evidence="6 9" id="KW-0224">Dipeptidase</keyword>
<protein>
    <recommendedName>
        <fullName evidence="9">D-alanyl-D-alanine dipeptidase</fullName>
        <shortName evidence="9">D-Ala-D-Ala dipeptidase</shortName>
        <ecNumber evidence="9">3.4.13.22</ecNumber>
    </recommendedName>
</protein>
<comment type="catalytic activity">
    <reaction evidence="1 9">
        <text>D-alanyl-D-alanine + H2O = 2 D-alanine</text>
        <dbReference type="Rhea" id="RHEA:20661"/>
        <dbReference type="ChEBI" id="CHEBI:15377"/>
        <dbReference type="ChEBI" id="CHEBI:57416"/>
        <dbReference type="ChEBI" id="CHEBI:57822"/>
        <dbReference type="EC" id="3.4.13.22"/>
    </reaction>
</comment>
<evidence type="ECO:0000256" key="4">
    <source>
        <dbReference type="ARBA" id="ARBA00022801"/>
    </source>
</evidence>
<dbReference type="SUPFAM" id="SSF55166">
    <property type="entry name" value="Hedgehog/DD-peptidase"/>
    <property type="match status" value="1"/>
</dbReference>
<dbReference type="RefSeq" id="WP_275088345.1">
    <property type="nucleotide sequence ID" value="NZ_CP119078.1"/>
</dbReference>
<keyword evidence="8" id="KW-0961">Cell wall biogenesis/degradation</keyword>
<evidence type="ECO:0000256" key="7">
    <source>
        <dbReference type="ARBA" id="ARBA00023049"/>
    </source>
</evidence>
<dbReference type="PANTHER" id="PTHR43126:SF2">
    <property type="entry name" value="D-ALANYL-D-ALANINE DIPEPTIDASE"/>
    <property type="match status" value="1"/>
</dbReference>